<feature type="domain" description="ATPase F1/V1/A1 complex alpha/beta subunit N-terminal" evidence="18">
    <location>
        <begin position="111"/>
        <end position="177"/>
    </location>
</feature>
<comment type="subcellular location">
    <subcellularLocation>
        <location evidence="1">Cell membrane</location>
        <topology evidence="1">Peripheral membrane protein</topology>
        <orientation evidence="1">Extracellular side</orientation>
    </subcellularLocation>
    <subcellularLocation>
        <location evidence="2">Mitochondrion inner membrane</location>
        <topology evidence="2">Peripheral membrane protein</topology>
        <orientation evidence="2">Matrix side</orientation>
    </subcellularLocation>
</comment>
<dbReference type="SUPFAM" id="SSF47917">
    <property type="entry name" value="C-terminal domain of alpha and beta subunits of F1 ATP synthase"/>
    <property type="match status" value="1"/>
</dbReference>
<evidence type="ECO:0000256" key="15">
    <source>
        <dbReference type="SAM" id="MobiDB-lite"/>
    </source>
</evidence>
<dbReference type="GO" id="GO:0005743">
    <property type="term" value="C:mitochondrial inner membrane"/>
    <property type="evidence" value="ECO:0007669"/>
    <property type="project" value="UniProtKB-SubCell"/>
</dbReference>
<keyword evidence="6 14" id="KW-0375">Hydrogen ion transport</keyword>
<evidence type="ECO:0000256" key="11">
    <source>
        <dbReference type="ARBA" id="ARBA00023310"/>
    </source>
</evidence>
<gene>
    <name evidence="19" type="ORF">D623_10020651</name>
</gene>
<dbReference type="InterPro" id="IPR020003">
    <property type="entry name" value="ATPase_a/bsu_AS"/>
</dbReference>
<dbReference type="InterPro" id="IPR004100">
    <property type="entry name" value="ATPase_F1/V1/A1_a/bsu_N"/>
</dbReference>
<dbReference type="Pfam" id="PF00306">
    <property type="entry name" value="ATP-synt_ab_C"/>
    <property type="match status" value="1"/>
</dbReference>
<dbReference type="GO" id="GO:0046933">
    <property type="term" value="F:proton-transporting ATP synthase activity, rotational mechanism"/>
    <property type="evidence" value="ECO:0007669"/>
    <property type="project" value="InterPro"/>
</dbReference>
<dbReference type="InterPro" id="IPR000194">
    <property type="entry name" value="ATPase_F1/V1/A1_a/bsu_nucl-bd"/>
</dbReference>
<evidence type="ECO:0000256" key="10">
    <source>
        <dbReference type="ARBA" id="ARBA00023196"/>
    </source>
</evidence>
<dbReference type="CDD" id="cd01132">
    <property type="entry name" value="F1-ATPase_alpha_CD"/>
    <property type="match status" value="1"/>
</dbReference>
<dbReference type="AlphaFoldDB" id="S7MSU3"/>
<evidence type="ECO:0000259" key="16">
    <source>
        <dbReference type="Pfam" id="PF00006"/>
    </source>
</evidence>
<dbReference type="eggNOG" id="KOG1353">
    <property type="taxonomic scope" value="Eukaryota"/>
</dbReference>
<keyword evidence="9" id="KW-0472">Membrane</keyword>
<dbReference type="InterPro" id="IPR036121">
    <property type="entry name" value="ATPase_F1/V1/A1_a/bsu_N_sf"/>
</dbReference>
<name>S7MSU3_MYOBR</name>
<dbReference type="SUPFAM" id="SSF50615">
    <property type="entry name" value="N-terminal domain of alpha and beta subunits of F1 ATP synthase"/>
    <property type="match status" value="1"/>
</dbReference>
<evidence type="ECO:0000256" key="1">
    <source>
        <dbReference type="ARBA" id="ARBA00004296"/>
    </source>
</evidence>
<evidence type="ECO:0000256" key="7">
    <source>
        <dbReference type="ARBA" id="ARBA00022840"/>
    </source>
</evidence>
<dbReference type="InterPro" id="IPR038376">
    <property type="entry name" value="ATP_synth_asu_C_sf"/>
</dbReference>
<evidence type="ECO:0000256" key="6">
    <source>
        <dbReference type="ARBA" id="ARBA00022781"/>
    </source>
</evidence>
<dbReference type="InterPro" id="IPR000793">
    <property type="entry name" value="ATP_synth_asu_C"/>
</dbReference>
<dbReference type="InterPro" id="IPR033732">
    <property type="entry name" value="ATP_synth_F1_a_nt-bd_dom"/>
</dbReference>
<evidence type="ECO:0000313" key="20">
    <source>
        <dbReference type="Proteomes" id="UP000052978"/>
    </source>
</evidence>
<dbReference type="EMBL" id="KE162215">
    <property type="protein sequence ID" value="EPQ07469.1"/>
    <property type="molecule type" value="Genomic_DNA"/>
</dbReference>
<keyword evidence="4 14" id="KW-0813">Transport</keyword>
<evidence type="ECO:0000256" key="2">
    <source>
        <dbReference type="ARBA" id="ARBA00004443"/>
    </source>
</evidence>
<evidence type="ECO:0000256" key="4">
    <source>
        <dbReference type="ARBA" id="ARBA00022448"/>
    </source>
</evidence>
<dbReference type="PANTHER" id="PTHR48082:SF2">
    <property type="entry name" value="ATP SYNTHASE SUBUNIT ALPHA, MITOCHONDRIAL"/>
    <property type="match status" value="1"/>
</dbReference>
<dbReference type="PANTHER" id="PTHR48082">
    <property type="entry name" value="ATP SYNTHASE SUBUNIT ALPHA, MITOCHONDRIAL"/>
    <property type="match status" value="1"/>
</dbReference>
<dbReference type="Pfam" id="PF00006">
    <property type="entry name" value="ATP-synt_ab"/>
    <property type="match status" value="1"/>
</dbReference>
<dbReference type="FunFam" id="1.20.150.20:FF:000001">
    <property type="entry name" value="ATP synthase subunit alpha"/>
    <property type="match status" value="1"/>
</dbReference>
<feature type="domain" description="ATP synthase alpha subunit C-terminal" evidence="17">
    <location>
        <begin position="438"/>
        <end position="563"/>
    </location>
</feature>
<evidence type="ECO:0000256" key="14">
    <source>
        <dbReference type="RuleBase" id="RU000339"/>
    </source>
</evidence>
<evidence type="ECO:0000313" key="19">
    <source>
        <dbReference type="EMBL" id="EPQ07469.1"/>
    </source>
</evidence>
<dbReference type="InterPro" id="IPR023366">
    <property type="entry name" value="ATP_synth_asu-like_sf"/>
</dbReference>
<dbReference type="CDD" id="cd18116">
    <property type="entry name" value="ATP-synt_F1_alpha_N"/>
    <property type="match status" value="1"/>
</dbReference>
<keyword evidence="10" id="KW-0139">CF(1)</keyword>
<sequence length="587" mass="62860">MVQSGAGGTVILMPPRDGASGGFPSSVESGARGALGEGQGLGASCRKSGPKRGGRAPPIPRTPSLKVRASGEPRPVKVSGPRHFTLPGGTAEMSSILEERILGADTSVDLEETGRVLSIGDGIARVHGLRNVQAEEMVEFSSGLKGMSLNLEPDNVGVVVFGNDKLIKEGDIVKRTGAIVDVPVGEELLGRVVDALGNAIDGKGPIGSKTRRRVGLKAPGIIPRISVREPMQTGIKAVDSLVPIGRGQRELIIGDRQTGKTSIAIDTIINQKRFNEGTDEKKKLYCIYVAIGQKRSTVAQLVKRLTDADAMKYTIVVSATASDTAPLQYLAPYAVAYRQMSLLLRRPPGREAYPGDVFYLHSRLLERAAKMNDSFGGGSLTALPVIETQAGDVSAYIPTNVISITDGQIFLETELFYKGIRPAINVGLSVSRVGSAAQTRAMKQVAGTMKLELAQYREVAAFAQFGSDLDAATQQLLSRGVRLTELLKQGQYSPMAIEEQVAVIYAGVRGYLDKLEPSKITKFESAFLSHVISQHQALLGSIRTDGKISEQSDAKLKEIVTNFLAGFEASTPMDSHQIPAWFCHCFF</sequence>
<comment type="similarity">
    <text evidence="3 14">Belongs to the ATPase alpha/beta chains family.</text>
</comment>
<dbReference type="CDD" id="cd18113">
    <property type="entry name" value="ATP-synt_F1_alpha_C"/>
    <property type="match status" value="1"/>
</dbReference>
<dbReference type="GO" id="GO:0045259">
    <property type="term" value="C:proton-transporting ATP synthase complex"/>
    <property type="evidence" value="ECO:0007669"/>
    <property type="project" value="UniProtKB-KW"/>
</dbReference>
<keyword evidence="5" id="KW-0547">Nucleotide-binding</keyword>
<dbReference type="InterPro" id="IPR005294">
    <property type="entry name" value="ATP_synth_F1_asu"/>
</dbReference>
<dbReference type="Gene3D" id="3.40.50.300">
    <property type="entry name" value="P-loop containing nucleotide triphosphate hydrolases"/>
    <property type="match status" value="2"/>
</dbReference>
<dbReference type="PROSITE" id="PS00152">
    <property type="entry name" value="ATPASE_ALPHA_BETA"/>
    <property type="match status" value="1"/>
</dbReference>
<reference evidence="19 20" key="1">
    <citation type="journal article" date="2013" name="Nat. Commun.">
        <title>Genome analysis reveals insights into physiology and longevity of the Brandt's bat Myotis brandtii.</title>
        <authorList>
            <person name="Seim I."/>
            <person name="Fang X."/>
            <person name="Xiong Z."/>
            <person name="Lobanov A.V."/>
            <person name="Huang Z."/>
            <person name="Ma S."/>
            <person name="Feng Y."/>
            <person name="Turanov A.A."/>
            <person name="Zhu Y."/>
            <person name="Lenz T.L."/>
            <person name="Gerashchenko M.V."/>
            <person name="Fan D."/>
            <person name="Hee Yim S."/>
            <person name="Yao X."/>
            <person name="Jordan D."/>
            <person name="Xiong Y."/>
            <person name="Ma Y."/>
            <person name="Lyapunov A.N."/>
            <person name="Chen G."/>
            <person name="Kulakova O.I."/>
            <person name="Sun Y."/>
            <person name="Lee S.G."/>
            <person name="Bronson R.T."/>
            <person name="Moskalev A.A."/>
            <person name="Sunyaev S.R."/>
            <person name="Zhang G."/>
            <person name="Krogh A."/>
            <person name="Wang J."/>
            <person name="Gladyshev V.N."/>
        </authorList>
    </citation>
    <scope>NUCLEOTIDE SEQUENCE [LARGE SCALE GENOMIC DNA]</scope>
</reference>
<keyword evidence="7" id="KW-0067">ATP-binding</keyword>
<dbReference type="Pfam" id="PF02874">
    <property type="entry name" value="ATP-synt_ab_N"/>
    <property type="match status" value="1"/>
</dbReference>
<dbReference type="GO" id="GO:0043531">
    <property type="term" value="F:ADP binding"/>
    <property type="evidence" value="ECO:0007669"/>
    <property type="project" value="TreeGrafter"/>
</dbReference>
<organism evidence="19 20">
    <name type="scientific">Myotis brandtii</name>
    <name type="common">Brandt's bat</name>
    <dbReference type="NCBI Taxonomy" id="109478"/>
    <lineage>
        <taxon>Eukaryota</taxon>
        <taxon>Metazoa</taxon>
        <taxon>Chordata</taxon>
        <taxon>Craniata</taxon>
        <taxon>Vertebrata</taxon>
        <taxon>Euteleostomi</taxon>
        <taxon>Mammalia</taxon>
        <taxon>Eutheria</taxon>
        <taxon>Laurasiatheria</taxon>
        <taxon>Chiroptera</taxon>
        <taxon>Yangochiroptera</taxon>
        <taxon>Vespertilionidae</taxon>
        <taxon>Myotis</taxon>
    </lineage>
</organism>
<dbReference type="Proteomes" id="UP000052978">
    <property type="component" value="Unassembled WGS sequence"/>
</dbReference>
<feature type="domain" description="ATPase F1/V1/A1 complex alpha/beta subunit nucleotide-binding" evidence="16">
    <location>
        <begin position="333"/>
        <end position="431"/>
    </location>
</feature>
<protein>
    <recommendedName>
        <fullName evidence="13">ATP synthase F(1) complex subunit alpha, mitochondrial</fullName>
    </recommendedName>
    <alternativeName>
        <fullName evidence="12">ATP synthase F1 subunit alpha</fullName>
    </alternativeName>
</protein>
<feature type="region of interest" description="Disordered" evidence="15">
    <location>
        <begin position="1"/>
        <end position="89"/>
    </location>
</feature>
<evidence type="ECO:0000259" key="17">
    <source>
        <dbReference type="Pfam" id="PF00306"/>
    </source>
</evidence>
<evidence type="ECO:0000256" key="12">
    <source>
        <dbReference type="ARBA" id="ARBA00031240"/>
    </source>
</evidence>
<dbReference type="InterPro" id="IPR027417">
    <property type="entry name" value="P-loop_NTPase"/>
</dbReference>
<dbReference type="GO" id="GO:0005524">
    <property type="term" value="F:ATP binding"/>
    <property type="evidence" value="ECO:0007669"/>
    <property type="project" value="UniProtKB-KW"/>
</dbReference>
<keyword evidence="11" id="KW-0066">ATP synthesis</keyword>
<evidence type="ECO:0000256" key="3">
    <source>
        <dbReference type="ARBA" id="ARBA00008936"/>
    </source>
</evidence>
<dbReference type="FunFam" id="3.40.50.300:FF:002432">
    <property type="entry name" value="ATP synthase subunit alpha, mitochondrial"/>
    <property type="match status" value="2"/>
</dbReference>
<proteinExistence type="inferred from homology"/>
<dbReference type="FunFam" id="2.40.30.20:FF:000001">
    <property type="entry name" value="ATP synthase subunit alpha"/>
    <property type="match status" value="1"/>
</dbReference>
<evidence type="ECO:0000256" key="8">
    <source>
        <dbReference type="ARBA" id="ARBA00023065"/>
    </source>
</evidence>
<dbReference type="SUPFAM" id="SSF52540">
    <property type="entry name" value="P-loop containing nucleoside triphosphate hydrolases"/>
    <property type="match status" value="1"/>
</dbReference>
<evidence type="ECO:0000256" key="13">
    <source>
        <dbReference type="ARBA" id="ARBA00069519"/>
    </source>
</evidence>
<accession>S7MSU3</accession>
<dbReference type="HAMAP" id="MF_01346">
    <property type="entry name" value="ATP_synth_alpha_bact"/>
    <property type="match status" value="1"/>
</dbReference>
<keyword evidence="8 14" id="KW-0406">Ion transport</keyword>
<evidence type="ECO:0000256" key="9">
    <source>
        <dbReference type="ARBA" id="ARBA00023136"/>
    </source>
</evidence>
<dbReference type="Gene3D" id="2.40.30.20">
    <property type="match status" value="1"/>
</dbReference>
<keyword evidence="20" id="KW-1185">Reference proteome</keyword>
<evidence type="ECO:0000259" key="18">
    <source>
        <dbReference type="Pfam" id="PF02874"/>
    </source>
</evidence>
<dbReference type="Gene3D" id="1.20.150.20">
    <property type="entry name" value="ATP synthase alpha/beta chain, C-terminal domain"/>
    <property type="match status" value="1"/>
</dbReference>
<dbReference type="GO" id="GO:0005886">
    <property type="term" value="C:plasma membrane"/>
    <property type="evidence" value="ECO:0007669"/>
    <property type="project" value="UniProtKB-SubCell"/>
</dbReference>
<evidence type="ECO:0000256" key="5">
    <source>
        <dbReference type="ARBA" id="ARBA00022741"/>
    </source>
</evidence>